<dbReference type="PANTHER" id="PTHR43031:SF16">
    <property type="entry name" value="OXIDOREDUCTASE"/>
    <property type="match status" value="1"/>
</dbReference>
<protein>
    <submittedName>
        <fullName evidence="2">Rhodanese-related sulfurtransferase</fullName>
    </submittedName>
</protein>
<keyword evidence="3" id="KW-1185">Reference proteome</keyword>
<gene>
    <name evidence="2" type="ORF">SAMN05216234_1127</name>
</gene>
<evidence type="ECO:0000259" key="1">
    <source>
        <dbReference type="PROSITE" id="PS50206"/>
    </source>
</evidence>
<sequence length="129" mass="14797">MTSEEISNAVHIFPTKDMLESGIMKIIDIRTEKEWRQTGVVPGSKCITFFDNVGQYDIDKFLEEYHKIADKDTLVGLICRTGSRTRMVTNFLRQQGYNVVNLDGGVYHLNRIGVELVPYKQTVYCNSEN</sequence>
<dbReference type="SUPFAM" id="SSF52821">
    <property type="entry name" value="Rhodanese/Cell cycle control phosphatase"/>
    <property type="match status" value="1"/>
</dbReference>
<dbReference type="Gene3D" id="3.40.250.10">
    <property type="entry name" value="Rhodanese-like domain"/>
    <property type="match status" value="1"/>
</dbReference>
<name>A0A1I5NT26_9BACT</name>
<dbReference type="EMBL" id="FOXB01000012">
    <property type="protein sequence ID" value="SFP24944.1"/>
    <property type="molecule type" value="Genomic_DNA"/>
</dbReference>
<proteinExistence type="predicted"/>
<dbReference type="STRING" id="223786.SAMN05216234_1127"/>
<dbReference type="InterPro" id="IPR036873">
    <property type="entry name" value="Rhodanese-like_dom_sf"/>
</dbReference>
<evidence type="ECO:0000313" key="3">
    <source>
        <dbReference type="Proteomes" id="UP000199227"/>
    </source>
</evidence>
<feature type="domain" description="Rhodanese" evidence="1">
    <location>
        <begin position="26"/>
        <end position="118"/>
    </location>
</feature>
<keyword evidence="2" id="KW-0808">Transferase</keyword>
<dbReference type="PROSITE" id="PS50206">
    <property type="entry name" value="RHODANESE_3"/>
    <property type="match status" value="1"/>
</dbReference>
<evidence type="ECO:0000313" key="2">
    <source>
        <dbReference type="EMBL" id="SFP24944.1"/>
    </source>
</evidence>
<reference evidence="2 3" key="1">
    <citation type="submission" date="2016-10" db="EMBL/GenBank/DDBJ databases">
        <authorList>
            <person name="de Groot N.N."/>
        </authorList>
    </citation>
    <scope>NUCLEOTIDE SEQUENCE [LARGE SCALE GENOMIC DNA]</scope>
    <source>
        <strain evidence="2 3">EP1-55-1</strain>
    </source>
</reference>
<dbReference type="RefSeq" id="WP_218147917.1">
    <property type="nucleotide sequence ID" value="NZ_CP136592.1"/>
</dbReference>
<dbReference type="SMART" id="SM00450">
    <property type="entry name" value="RHOD"/>
    <property type="match status" value="1"/>
</dbReference>
<dbReference type="GO" id="GO:0016740">
    <property type="term" value="F:transferase activity"/>
    <property type="evidence" value="ECO:0007669"/>
    <property type="project" value="UniProtKB-KW"/>
</dbReference>
<dbReference type="Proteomes" id="UP000199227">
    <property type="component" value="Unassembled WGS sequence"/>
</dbReference>
<dbReference type="InterPro" id="IPR001763">
    <property type="entry name" value="Rhodanese-like_dom"/>
</dbReference>
<accession>A0A1I5NT26</accession>
<dbReference type="InterPro" id="IPR050229">
    <property type="entry name" value="GlpE_sulfurtransferase"/>
</dbReference>
<dbReference type="Pfam" id="PF00581">
    <property type="entry name" value="Rhodanese"/>
    <property type="match status" value="1"/>
</dbReference>
<dbReference type="PANTHER" id="PTHR43031">
    <property type="entry name" value="FAD-DEPENDENT OXIDOREDUCTASE"/>
    <property type="match status" value="1"/>
</dbReference>
<organism evidence="2 3">
    <name type="scientific">Hydrogenimonas thermophila</name>
    <dbReference type="NCBI Taxonomy" id="223786"/>
    <lineage>
        <taxon>Bacteria</taxon>
        <taxon>Pseudomonadati</taxon>
        <taxon>Campylobacterota</taxon>
        <taxon>Epsilonproteobacteria</taxon>
        <taxon>Campylobacterales</taxon>
        <taxon>Hydrogenimonadaceae</taxon>
        <taxon>Hydrogenimonas</taxon>
    </lineage>
</organism>
<dbReference type="CDD" id="cd00158">
    <property type="entry name" value="RHOD"/>
    <property type="match status" value="1"/>
</dbReference>
<dbReference type="AlphaFoldDB" id="A0A1I5NT26"/>